<keyword evidence="2" id="KW-1185">Reference proteome</keyword>
<gene>
    <name evidence="1" type="ORF">DPEC_G00100940</name>
</gene>
<comment type="caution">
    <text evidence="1">The sequence shown here is derived from an EMBL/GenBank/DDBJ whole genome shotgun (WGS) entry which is preliminary data.</text>
</comment>
<sequence>MWSASVLSRLSRNTQMAGRSPGRASRLVQKGGVTADEQRYLDEQASHSCLLKGTLHSDRGTRSPIVFRVVEEPYVIFIMLM</sequence>
<accession>A0ACC2GWC0</accession>
<evidence type="ECO:0000313" key="1">
    <source>
        <dbReference type="EMBL" id="KAJ8008069.1"/>
    </source>
</evidence>
<proteinExistence type="predicted"/>
<name>A0ACC2GWC0_DALPE</name>
<evidence type="ECO:0000313" key="2">
    <source>
        <dbReference type="Proteomes" id="UP001157502"/>
    </source>
</evidence>
<organism evidence="1 2">
    <name type="scientific">Dallia pectoralis</name>
    <name type="common">Alaska blackfish</name>
    <dbReference type="NCBI Taxonomy" id="75939"/>
    <lineage>
        <taxon>Eukaryota</taxon>
        <taxon>Metazoa</taxon>
        <taxon>Chordata</taxon>
        <taxon>Craniata</taxon>
        <taxon>Vertebrata</taxon>
        <taxon>Euteleostomi</taxon>
        <taxon>Actinopterygii</taxon>
        <taxon>Neopterygii</taxon>
        <taxon>Teleostei</taxon>
        <taxon>Protacanthopterygii</taxon>
        <taxon>Esociformes</taxon>
        <taxon>Umbridae</taxon>
        <taxon>Dallia</taxon>
    </lineage>
</organism>
<protein>
    <submittedName>
        <fullName evidence="1">Uncharacterized protein</fullName>
    </submittedName>
</protein>
<reference evidence="1" key="1">
    <citation type="submission" date="2021-05" db="EMBL/GenBank/DDBJ databases">
        <authorList>
            <person name="Pan Q."/>
            <person name="Jouanno E."/>
            <person name="Zahm M."/>
            <person name="Klopp C."/>
            <person name="Cabau C."/>
            <person name="Louis A."/>
            <person name="Berthelot C."/>
            <person name="Parey E."/>
            <person name="Roest Crollius H."/>
            <person name="Montfort J."/>
            <person name="Robinson-Rechavi M."/>
            <person name="Bouchez O."/>
            <person name="Lampietro C."/>
            <person name="Lopez Roques C."/>
            <person name="Donnadieu C."/>
            <person name="Postlethwait J."/>
            <person name="Bobe J."/>
            <person name="Dillon D."/>
            <person name="Chandos A."/>
            <person name="von Hippel F."/>
            <person name="Guiguen Y."/>
        </authorList>
    </citation>
    <scope>NUCLEOTIDE SEQUENCE</scope>
    <source>
        <strain evidence="1">YG-Jan2019</strain>
    </source>
</reference>
<dbReference type="EMBL" id="CM055735">
    <property type="protein sequence ID" value="KAJ8008069.1"/>
    <property type="molecule type" value="Genomic_DNA"/>
</dbReference>
<dbReference type="Proteomes" id="UP001157502">
    <property type="component" value="Chromosome 8"/>
</dbReference>